<organism evidence="3 4">
    <name type="scientific">Anaerococcus porci</name>
    <dbReference type="NCBI Taxonomy" id="2652269"/>
    <lineage>
        <taxon>Bacteria</taxon>
        <taxon>Bacillati</taxon>
        <taxon>Bacillota</taxon>
        <taxon>Tissierellia</taxon>
        <taxon>Tissierellales</taxon>
        <taxon>Peptoniphilaceae</taxon>
        <taxon>Anaerococcus</taxon>
    </lineage>
</organism>
<feature type="domain" description="GST N-terminal" evidence="1">
    <location>
        <begin position="1"/>
        <end position="75"/>
    </location>
</feature>
<evidence type="ECO:0000313" key="3">
    <source>
        <dbReference type="EMBL" id="MSS78345.1"/>
    </source>
</evidence>
<proteinExistence type="predicted"/>
<dbReference type="SUPFAM" id="SSF52833">
    <property type="entry name" value="Thioredoxin-like"/>
    <property type="match status" value="1"/>
</dbReference>
<evidence type="ECO:0000313" key="4">
    <source>
        <dbReference type="Proteomes" id="UP000441925"/>
    </source>
</evidence>
<accession>A0A6N7VFX8</accession>
<dbReference type="RefSeq" id="WP_154541345.1">
    <property type="nucleotide sequence ID" value="NZ_JAXDSU010000068.1"/>
</dbReference>
<reference evidence="3 4" key="1">
    <citation type="submission" date="2019-08" db="EMBL/GenBank/DDBJ databases">
        <title>In-depth cultivation of the pig gut microbiome towards novel bacterial diversity and tailored functional studies.</title>
        <authorList>
            <person name="Wylensek D."/>
            <person name="Hitch T.C.A."/>
            <person name="Clavel T."/>
        </authorList>
    </citation>
    <scope>NUCLEOTIDE SEQUENCE [LARGE SCALE GENOMIC DNA]</scope>
    <source>
        <strain evidence="3 4">WCA-380-WT-2B</strain>
    </source>
</reference>
<gene>
    <name evidence="3" type="ORF">FYJ26_08030</name>
</gene>
<dbReference type="SFLD" id="SFLDG00358">
    <property type="entry name" value="Main_(cytGST)"/>
    <property type="match status" value="1"/>
</dbReference>
<dbReference type="SFLD" id="SFLDS00019">
    <property type="entry name" value="Glutathione_Transferase_(cytos"/>
    <property type="match status" value="1"/>
</dbReference>
<keyword evidence="3" id="KW-0808">Transferase</keyword>
<sequence length="208" mass="23829">MKLYYAPGTCAVSVWISLQWAGADFEVERVELGSDEYKKINPSGAVPALDTKDGNIKTQAGAILSYIASKYKEKDLGPDEGLENEFLFNQISAFLSADYHPAFWPMFGPEDYTSSRDEKDLEKVIEAAYKKINSVAMILDNMLEGKTHIYKNKKTVLDAYAYILSRWLSKTPKSWTEYPNLKKFMETMENDEEVQKIIELSTKKFNRF</sequence>
<dbReference type="InterPro" id="IPR004046">
    <property type="entry name" value="GST_C"/>
</dbReference>
<dbReference type="PANTHER" id="PTHR44051:SF8">
    <property type="entry name" value="GLUTATHIONE S-TRANSFERASE GSTA"/>
    <property type="match status" value="1"/>
</dbReference>
<keyword evidence="4" id="KW-1185">Reference proteome</keyword>
<dbReference type="Proteomes" id="UP000441925">
    <property type="component" value="Unassembled WGS sequence"/>
</dbReference>
<feature type="domain" description="GST C-terminal" evidence="2">
    <location>
        <begin position="81"/>
        <end position="208"/>
    </location>
</feature>
<dbReference type="InterPro" id="IPR036282">
    <property type="entry name" value="Glutathione-S-Trfase_C_sf"/>
</dbReference>
<dbReference type="AlphaFoldDB" id="A0A6N7VFX8"/>
<dbReference type="Gene3D" id="3.40.30.10">
    <property type="entry name" value="Glutaredoxin"/>
    <property type="match status" value="1"/>
</dbReference>
<dbReference type="InterPro" id="IPR036249">
    <property type="entry name" value="Thioredoxin-like_sf"/>
</dbReference>
<dbReference type="SUPFAM" id="SSF47616">
    <property type="entry name" value="GST C-terminal domain-like"/>
    <property type="match status" value="1"/>
</dbReference>
<dbReference type="CDD" id="cd03057">
    <property type="entry name" value="GST_N_Beta"/>
    <property type="match status" value="1"/>
</dbReference>
<dbReference type="InterPro" id="IPR010987">
    <property type="entry name" value="Glutathione-S-Trfase_C-like"/>
</dbReference>
<evidence type="ECO:0000259" key="1">
    <source>
        <dbReference type="PROSITE" id="PS50404"/>
    </source>
</evidence>
<comment type="caution">
    <text evidence="3">The sequence shown here is derived from an EMBL/GenBank/DDBJ whole genome shotgun (WGS) entry which is preliminary data.</text>
</comment>
<evidence type="ECO:0000259" key="2">
    <source>
        <dbReference type="PROSITE" id="PS50405"/>
    </source>
</evidence>
<dbReference type="PROSITE" id="PS50405">
    <property type="entry name" value="GST_CTER"/>
    <property type="match status" value="1"/>
</dbReference>
<dbReference type="EMBL" id="VULQ01000010">
    <property type="protein sequence ID" value="MSS78345.1"/>
    <property type="molecule type" value="Genomic_DNA"/>
</dbReference>
<dbReference type="InterPro" id="IPR040079">
    <property type="entry name" value="Glutathione_S-Trfase"/>
</dbReference>
<name>A0A6N7VFX8_9FIRM</name>
<dbReference type="GO" id="GO:0016740">
    <property type="term" value="F:transferase activity"/>
    <property type="evidence" value="ECO:0007669"/>
    <property type="project" value="UniProtKB-KW"/>
</dbReference>
<dbReference type="PROSITE" id="PS50404">
    <property type="entry name" value="GST_NTER"/>
    <property type="match status" value="1"/>
</dbReference>
<dbReference type="Pfam" id="PF13409">
    <property type="entry name" value="GST_N_2"/>
    <property type="match status" value="1"/>
</dbReference>
<dbReference type="Pfam" id="PF00043">
    <property type="entry name" value="GST_C"/>
    <property type="match status" value="1"/>
</dbReference>
<dbReference type="InterPro" id="IPR004045">
    <property type="entry name" value="Glutathione_S-Trfase_N"/>
</dbReference>
<dbReference type="PANTHER" id="PTHR44051">
    <property type="entry name" value="GLUTATHIONE S-TRANSFERASE-RELATED"/>
    <property type="match status" value="1"/>
</dbReference>
<protein>
    <submittedName>
        <fullName evidence="3">Glutathione S-transferase family protein</fullName>
    </submittedName>
</protein>
<dbReference type="Gene3D" id="1.20.1050.10">
    <property type="match status" value="1"/>
</dbReference>